<dbReference type="Pfam" id="PF13649">
    <property type="entry name" value="Methyltransf_25"/>
    <property type="match status" value="1"/>
</dbReference>
<dbReference type="GO" id="GO:0008168">
    <property type="term" value="F:methyltransferase activity"/>
    <property type="evidence" value="ECO:0007669"/>
    <property type="project" value="UniProtKB-KW"/>
</dbReference>
<dbReference type="PANTHER" id="PTHR44068:SF11">
    <property type="entry name" value="GERANYL DIPHOSPHATE 2-C-METHYLTRANSFERASE"/>
    <property type="match status" value="1"/>
</dbReference>
<dbReference type="InterPro" id="IPR050447">
    <property type="entry name" value="Erg6_SMT_methyltransf"/>
</dbReference>
<dbReference type="InterPro" id="IPR029063">
    <property type="entry name" value="SAM-dependent_MTases_sf"/>
</dbReference>
<proteinExistence type="predicted"/>
<dbReference type="EMBL" id="JADPRT010000002">
    <property type="protein sequence ID" value="MBF9067135.1"/>
    <property type="molecule type" value="Genomic_DNA"/>
</dbReference>
<dbReference type="Proteomes" id="UP000657385">
    <property type="component" value="Unassembled WGS sequence"/>
</dbReference>
<protein>
    <submittedName>
        <fullName evidence="2">Methyltransferase domain-containing protein</fullName>
    </submittedName>
</protein>
<keyword evidence="3" id="KW-1185">Reference proteome</keyword>
<gene>
    <name evidence="2" type="ORF">I2501_03645</name>
</gene>
<dbReference type="PANTHER" id="PTHR44068">
    <property type="entry name" value="ZGC:194242"/>
    <property type="match status" value="1"/>
</dbReference>
<evidence type="ECO:0000259" key="1">
    <source>
        <dbReference type="Pfam" id="PF13649"/>
    </source>
</evidence>
<evidence type="ECO:0000313" key="2">
    <source>
        <dbReference type="EMBL" id="MBF9067135.1"/>
    </source>
</evidence>
<organism evidence="2 3">
    <name type="scientific">Streptacidiphilus fuscans</name>
    <dbReference type="NCBI Taxonomy" id="2789292"/>
    <lineage>
        <taxon>Bacteria</taxon>
        <taxon>Bacillati</taxon>
        <taxon>Actinomycetota</taxon>
        <taxon>Actinomycetes</taxon>
        <taxon>Kitasatosporales</taxon>
        <taxon>Streptomycetaceae</taxon>
        <taxon>Streptacidiphilus</taxon>
    </lineage>
</organism>
<dbReference type="SUPFAM" id="SSF53335">
    <property type="entry name" value="S-adenosyl-L-methionine-dependent methyltransferases"/>
    <property type="match status" value="1"/>
</dbReference>
<dbReference type="Gene3D" id="3.40.50.150">
    <property type="entry name" value="Vaccinia Virus protein VP39"/>
    <property type="match status" value="1"/>
</dbReference>
<comment type="caution">
    <text evidence="2">The sequence shown here is derived from an EMBL/GenBank/DDBJ whole genome shotgun (WGS) entry which is preliminary data.</text>
</comment>
<dbReference type="GO" id="GO:0032259">
    <property type="term" value="P:methylation"/>
    <property type="evidence" value="ECO:0007669"/>
    <property type="project" value="UniProtKB-KW"/>
</dbReference>
<keyword evidence="2" id="KW-0489">Methyltransferase</keyword>
<dbReference type="AlphaFoldDB" id="A0A931AX54"/>
<dbReference type="CDD" id="cd02440">
    <property type="entry name" value="AdoMet_MTases"/>
    <property type="match status" value="1"/>
</dbReference>
<accession>A0A931AX54</accession>
<dbReference type="InterPro" id="IPR041698">
    <property type="entry name" value="Methyltransf_25"/>
</dbReference>
<sequence>MAAWWMTDTAPYPYSQRWLLDLPLPFLSLRRLDRMLMPSPGMRVLEIGPGTGLQSLHVAPQLGERGRLDVVDVQQPMLDHVSARAAKLGVGNIVPTLADAHSLPFEDETFDAAYLVTAIGEIPEPAVTLGELRRVLKPAGRLVVGEFFDRHQIRPARLIAHADSARLHVTQIIGPPFAYYAALRPCGAA</sequence>
<feature type="domain" description="Methyltransferase" evidence="1">
    <location>
        <begin position="44"/>
        <end position="140"/>
    </location>
</feature>
<name>A0A931AX54_9ACTN</name>
<keyword evidence="2" id="KW-0808">Transferase</keyword>
<evidence type="ECO:0000313" key="3">
    <source>
        <dbReference type="Proteomes" id="UP000657385"/>
    </source>
</evidence>
<reference evidence="2" key="1">
    <citation type="submission" date="2020-11" db="EMBL/GenBank/DDBJ databases">
        <title>Isolation and identification of active actinomycetes.</title>
        <authorList>
            <person name="Yu B."/>
        </authorList>
    </citation>
    <scope>NUCLEOTIDE SEQUENCE</scope>
    <source>
        <strain evidence="2">NEAU-YB345</strain>
    </source>
</reference>